<keyword evidence="3 9" id="KW-0436">Ligase</keyword>
<accession>A0A3R6WHY4</accession>
<evidence type="ECO:0000313" key="14">
    <source>
        <dbReference type="Proteomes" id="UP000285060"/>
    </source>
</evidence>
<dbReference type="Gene3D" id="1.10.287.380">
    <property type="entry name" value="Valyl-tRNA synthetase, C-terminal domain"/>
    <property type="match status" value="1"/>
</dbReference>
<keyword evidence="4 9" id="KW-0547">Nucleotide-binding</keyword>
<dbReference type="VEuPathDB" id="FungiDB:H310_02285"/>
<evidence type="ECO:0000256" key="4">
    <source>
        <dbReference type="ARBA" id="ARBA00022741"/>
    </source>
</evidence>
<dbReference type="AlphaFoldDB" id="A0A3R6WHY4"/>
<comment type="similarity">
    <text evidence="1 9">Belongs to the class-I aminoacyl-tRNA synthetase family.</text>
</comment>
<evidence type="ECO:0000256" key="2">
    <source>
        <dbReference type="ARBA" id="ARBA00013169"/>
    </source>
</evidence>
<evidence type="ECO:0000256" key="9">
    <source>
        <dbReference type="RuleBase" id="RU363035"/>
    </source>
</evidence>
<evidence type="ECO:0000259" key="12">
    <source>
        <dbReference type="Pfam" id="PF13603"/>
    </source>
</evidence>
<dbReference type="InterPro" id="IPR014729">
    <property type="entry name" value="Rossmann-like_a/b/a_fold"/>
</dbReference>
<keyword evidence="5 9" id="KW-0067">ATP-binding</keyword>
<organism evidence="13 14">
    <name type="scientific">Aphanomyces invadans</name>
    <dbReference type="NCBI Taxonomy" id="157072"/>
    <lineage>
        <taxon>Eukaryota</taxon>
        <taxon>Sar</taxon>
        <taxon>Stramenopiles</taxon>
        <taxon>Oomycota</taxon>
        <taxon>Saprolegniomycetes</taxon>
        <taxon>Saprolegniales</taxon>
        <taxon>Verrucalvaceae</taxon>
        <taxon>Aphanomyces</taxon>
    </lineage>
</organism>
<evidence type="ECO:0000256" key="1">
    <source>
        <dbReference type="ARBA" id="ARBA00005594"/>
    </source>
</evidence>
<evidence type="ECO:0000313" key="13">
    <source>
        <dbReference type="EMBL" id="RHY26516.1"/>
    </source>
</evidence>
<evidence type="ECO:0000256" key="3">
    <source>
        <dbReference type="ARBA" id="ARBA00022598"/>
    </source>
</evidence>
<dbReference type="PANTHER" id="PTHR11946">
    <property type="entry name" value="VALYL-TRNA SYNTHETASES"/>
    <property type="match status" value="1"/>
</dbReference>
<dbReference type="Pfam" id="PF00133">
    <property type="entry name" value="tRNA-synt_1"/>
    <property type="match status" value="2"/>
</dbReference>
<feature type="domain" description="Aminoacyl-tRNA synthetase class Ia" evidence="11">
    <location>
        <begin position="53"/>
        <end position="150"/>
    </location>
</feature>
<dbReference type="InterPro" id="IPR037118">
    <property type="entry name" value="Val-tRNA_synth_C_sf"/>
</dbReference>
<dbReference type="GO" id="GO:0006438">
    <property type="term" value="P:valyl-tRNA aminoacylation"/>
    <property type="evidence" value="ECO:0007669"/>
    <property type="project" value="InterPro"/>
</dbReference>
<dbReference type="GO" id="GO:0004832">
    <property type="term" value="F:valine-tRNA ligase activity"/>
    <property type="evidence" value="ECO:0007669"/>
    <property type="project" value="UniProtKB-EC"/>
</dbReference>
<dbReference type="InterPro" id="IPR025709">
    <property type="entry name" value="Leu_tRNA-synth_edit"/>
</dbReference>
<evidence type="ECO:0000256" key="5">
    <source>
        <dbReference type="ARBA" id="ARBA00022840"/>
    </source>
</evidence>
<evidence type="ECO:0000259" key="11">
    <source>
        <dbReference type="Pfam" id="PF00133"/>
    </source>
</evidence>
<dbReference type="Gene3D" id="3.90.740.10">
    <property type="entry name" value="Valyl/Leucyl/Isoleucyl-tRNA synthetase, editing domain"/>
    <property type="match status" value="1"/>
</dbReference>
<feature type="coiled-coil region" evidence="10">
    <location>
        <begin position="376"/>
        <end position="410"/>
    </location>
</feature>
<evidence type="ECO:0000256" key="10">
    <source>
        <dbReference type="SAM" id="Coils"/>
    </source>
</evidence>
<dbReference type="EMBL" id="QUSY01000980">
    <property type="protein sequence ID" value="RHY26516.1"/>
    <property type="molecule type" value="Genomic_DNA"/>
</dbReference>
<sequence>MLMRAWHAARRAKGRQFTQTSRSLSSLPDNIKQRVHVDPMASTYDPQAVENGWQAFWETQLVNAKHKNANAPRFTMLLPPPNITGALHIGHALTVTIQDALARYHRMTGHEVLWIPGLDHAGIATQSVVEKQLWKEQKLTRHDVGRTAFLGAPPPFDTTRPETILGDVALAIHPDDPRYLHLHGKHVVHPFTNERLPIVLDGVLVDPALGTGVVKITPAHDANDWACAQRHNLPHVVVMDKQAKMVTPHVPDFHGLDRFDARAAMVAKLHELELYVEKVNQPAMTLEQDEDVLDTWFSAALLPLSALEWPTDDNVPEAIQSMYPLNVMETGADILFFWVARMSMLLAASRSTRCVFARWQCRVRLMNKDVLVWMPLRATANTSERVEAELARLSKRLAKAEKTQAGLHAKVTDAQYTTRVPDEIQAQDAERIETAVVEIASLTESIATLHALRSQLTATMPQ</sequence>
<dbReference type="PANTHER" id="PTHR11946:SF109">
    <property type="entry name" value="VALINE--TRNA LIGASE"/>
    <property type="match status" value="1"/>
</dbReference>
<dbReference type="EC" id="6.1.1.9" evidence="2"/>
<dbReference type="SUPFAM" id="SSF50677">
    <property type="entry name" value="ValRS/IleRS/LeuRS editing domain"/>
    <property type="match status" value="1"/>
</dbReference>
<reference evidence="13 14" key="1">
    <citation type="submission" date="2018-08" db="EMBL/GenBank/DDBJ databases">
        <title>Aphanomyces genome sequencing and annotation.</title>
        <authorList>
            <person name="Minardi D."/>
            <person name="Oidtmann B."/>
            <person name="Van Der Giezen M."/>
            <person name="Studholme D.J."/>
        </authorList>
    </citation>
    <scope>NUCLEOTIDE SEQUENCE [LARGE SCALE GENOMIC DNA]</scope>
    <source>
        <strain evidence="13 14">NJM0002</strain>
    </source>
</reference>
<dbReference type="InterPro" id="IPR002303">
    <property type="entry name" value="Valyl-tRNA_ligase"/>
</dbReference>
<dbReference type="GO" id="GO:0005524">
    <property type="term" value="F:ATP binding"/>
    <property type="evidence" value="ECO:0007669"/>
    <property type="project" value="UniProtKB-KW"/>
</dbReference>
<dbReference type="GO" id="GO:0002161">
    <property type="term" value="F:aminoacyl-tRNA deacylase activity"/>
    <property type="evidence" value="ECO:0007669"/>
    <property type="project" value="InterPro"/>
</dbReference>
<keyword evidence="7 9" id="KW-0030">Aminoacyl-tRNA synthetase</keyword>
<dbReference type="InterPro" id="IPR001412">
    <property type="entry name" value="aa-tRNA-synth_I_CS"/>
</dbReference>
<gene>
    <name evidence="13" type="ORF">DYB32_007538</name>
</gene>
<dbReference type="InterPro" id="IPR009008">
    <property type="entry name" value="Val/Leu/Ile-tRNA-synth_edit"/>
</dbReference>
<feature type="domain" description="Aminoacyl-tRNA synthetase class Ia" evidence="11">
    <location>
        <begin position="273"/>
        <end position="346"/>
    </location>
</feature>
<protein>
    <recommendedName>
        <fullName evidence="2">valine--tRNA ligase</fullName>
        <ecNumber evidence="2">6.1.1.9</ecNumber>
    </recommendedName>
    <alternativeName>
        <fullName evidence="8">Valyl-tRNA synthetase</fullName>
    </alternativeName>
</protein>
<dbReference type="GO" id="GO:0005829">
    <property type="term" value="C:cytosol"/>
    <property type="evidence" value="ECO:0007669"/>
    <property type="project" value="TreeGrafter"/>
</dbReference>
<dbReference type="Pfam" id="PF13603">
    <property type="entry name" value="tRNA-synt_1_2"/>
    <property type="match status" value="1"/>
</dbReference>
<dbReference type="SUPFAM" id="SSF46589">
    <property type="entry name" value="tRNA-binding arm"/>
    <property type="match status" value="1"/>
</dbReference>
<comment type="caution">
    <text evidence="13">The sequence shown here is derived from an EMBL/GenBank/DDBJ whole genome shotgun (WGS) entry which is preliminary data.</text>
</comment>
<evidence type="ECO:0000256" key="7">
    <source>
        <dbReference type="ARBA" id="ARBA00023146"/>
    </source>
</evidence>
<name>A0A3R6WHY4_9STRA</name>
<dbReference type="Gene3D" id="3.40.50.620">
    <property type="entry name" value="HUPs"/>
    <property type="match status" value="2"/>
</dbReference>
<keyword evidence="14" id="KW-1185">Reference proteome</keyword>
<dbReference type="InterPro" id="IPR010978">
    <property type="entry name" value="tRNA-bd_arm"/>
</dbReference>
<keyword evidence="6 9" id="KW-0648">Protein biosynthesis</keyword>
<dbReference type="InterPro" id="IPR002300">
    <property type="entry name" value="aa-tRNA-synth_Ia"/>
</dbReference>
<feature type="domain" description="Leucyl-tRNA synthetase editing" evidence="12">
    <location>
        <begin position="184"/>
        <end position="244"/>
    </location>
</feature>
<keyword evidence="10" id="KW-0175">Coiled coil</keyword>
<dbReference type="Proteomes" id="UP000285060">
    <property type="component" value="Unassembled WGS sequence"/>
</dbReference>
<dbReference type="SUPFAM" id="SSF52374">
    <property type="entry name" value="Nucleotidylyl transferase"/>
    <property type="match status" value="2"/>
</dbReference>
<proteinExistence type="inferred from homology"/>
<evidence type="ECO:0000256" key="6">
    <source>
        <dbReference type="ARBA" id="ARBA00022917"/>
    </source>
</evidence>
<evidence type="ECO:0000256" key="8">
    <source>
        <dbReference type="ARBA" id="ARBA00029936"/>
    </source>
</evidence>
<dbReference type="PROSITE" id="PS00178">
    <property type="entry name" value="AA_TRNA_LIGASE_I"/>
    <property type="match status" value="1"/>
</dbReference>